<dbReference type="Proteomes" id="UP001595859">
    <property type="component" value="Unassembled WGS sequence"/>
</dbReference>
<organism evidence="2 3">
    <name type="scientific">Actinophytocola glycyrrhizae</name>
    <dbReference type="NCBI Taxonomy" id="2044873"/>
    <lineage>
        <taxon>Bacteria</taxon>
        <taxon>Bacillati</taxon>
        <taxon>Actinomycetota</taxon>
        <taxon>Actinomycetes</taxon>
        <taxon>Pseudonocardiales</taxon>
        <taxon>Pseudonocardiaceae</taxon>
    </lineage>
</organism>
<evidence type="ECO:0000313" key="2">
    <source>
        <dbReference type="EMBL" id="MFC4859216.1"/>
    </source>
</evidence>
<dbReference type="PANTHER" id="PTHR47691:SF3">
    <property type="entry name" value="HTH-TYPE TRANSCRIPTIONAL REGULATOR RV0890C-RELATED"/>
    <property type="match status" value="1"/>
</dbReference>
<protein>
    <submittedName>
        <fullName evidence="2">Tetratricopeptide repeat protein</fullName>
    </submittedName>
</protein>
<dbReference type="PROSITE" id="PS50005">
    <property type="entry name" value="TPR"/>
    <property type="match status" value="2"/>
</dbReference>
<dbReference type="SUPFAM" id="SSF48452">
    <property type="entry name" value="TPR-like"/>
    <property type="match status" value="1"/>
</dbReference>
<dbReference type="Gene3D" id="1.25.40.10">
    <property type="entry name" value="Tetratricopeptide repeat domain"/>
    <property type="match status" value="2"/>
</dbReference>
<evidence type="ECO:0000313" key="3">
    <source>
        <dbReference type="Proteomes" id="UP001595859"/>
    </source>
</evidence>
<comment type="caution">
    <text evidence="2">The sequence shown here is derived from an EMBL/GenBank/DDBJ whole genome shotgun (WGS) entry which is preliminary data.</text>
</comment>
<dbReference type="EMBL" id="JBHSIS010000027">
    <property type="protein sequence ID" value="MFC4859216.1"/>
    <property type="molecule type" value="Genomic_DNA"/>
</dbReference>
<reference evidence="3" key="1">
    <citation type="journal article" date="2019" name="Int. J. Syst. Evol. Microbiol.">
        <title>The Global Catalogue of Microorganisms (GCM) 10K type strain sequencing project: providing services to taxonomists for standard genome sequencing and annotation.</title>
        <authorList>
            <consortium name="The Broad Institute Genomics Platform"/>
            <consortium name="The Broad Institute Genome Sequencing Center for Infectious Disease"/>
            <person name="Wu L."/>
            <person name="Ma J."/>
        </authorList>
    </citation>
    <scope>NUCLEOTIDE SEQUENCE [LARGE SCALE GENOMIC DNA]</scope>
    <source>
        <strain evidence="3">ZS-22-S1</strain>
    </source>
</reference>
<dbReference type="SMART" id="SM00028">
    <property type="entry name" value="TPR"/>
    <property type="match status" value="4"/>
</dbReference>
<dbReference type="PANTHER" id="PTHR47691">
    <property type="entry name" value="REGULATOR-RELATED"/>
    <property type="match status" value="1"/>
</dbReference>
<sequence length="636" mass="69430">MVVVLSGTGGVGKTALAIRWLHEISEEFPHGRLFVDLGGDSVPVPPGQALAWLLESLGVPGKQIPADTGQRAALFRSVTADRQLAIFLDNAVSAAQVRSLLPAGPGNIVIVTSRSHLSGLALDGALFLEIAPMSTTEALVVLRDMVGTARVSAERDAAHRLVDLCGGLPLVVSIVGARLASRPHRRIADEAATLVDRTRVLTLNVAGGEKSVGAILAAAYAGLAERTRLLYRVGAVHPGREFGAPVLAATLGWDETRTSDALAELADLNLVIEVDDQRYSYHDLVRVHARHHADMQTVGLTSVDATVRMVNWYVTRAVAADLVIHPLRPHVGPLYAADHQRDAVFSNEQDAMFWLERERANLRAVVDHAWEHALYDLAWQMCEALWGLFLRTRRYSDWIAMQTIGIASAERCGNQRAEARLRSQLGFAYAKLSRYDEAVAENMRALELADAIGDNQGRATALSQLGRAALGTQQLPDALRYFQQARDVHEELGRPRGVALNRRRIGNVLTRMGDLDAAVVELRASADAMSSLGDQHQYVRSLQFLGTAHQLAGRHDLADAAVQEAWTVVAELDSPYYRAEVLAQVGEMAEQRGDRAIARDAYRKAEELYELVEDPHADLMRSRADLLSEACAQQQG</sequence>
<dbReference type="Pfam" id="PF13424">
    <property type="entry name" value="TPR_12"/>
    <property type="match status" value="2"/>
</dbReference>
<dbReference type="InterPro" id="IPR027417">
    <property type="entry name" value="P-loop_NTPase"/>
</dbReference>
<dbReference type="PRINTS" id="PR00364">
    <property type="entry name" value="DISEASERSIST"/>
</dbReference>
<keyword evidence="3" id="KW-1185">Reference proteome</keyword>
<dbReference type="InterPro" id="IPR011990">
    <property type="entry name" value="TPR-like_helical_dom_sf"/>
</dbReference>
<name>A0ABV9SIN0_9PSEU</name>
<dbReference type="RefSeq" id="WP_378062147.1">
    <property type="nucleotide sequence ID" value="NZ_JBHSIS010000027.1"/>
</dbReference>
<feature type="repeat" description="TPR" evidence="1">
    <location>
        <begin position="419"/>
        <end position="452"/>
    </location>
</feature>
<accession>A0ABV9SIN0</accession>
<evidence type="ECO:0000256" key="1">
    <source>
        <dbReference type="PROSITE-ProRule" id="PRU00339"/>
    </source>
</evidence>
<dbReference type="SUPFAM" id="SSF52540">
    <property type="entry name" value="P-loop containing nucleoside triphosphate hydrolases"/>
    <property type="match status" value="1"/>
</dbReference>
<dbReference type="Gene3D" id="3.40.50.300">
    <property type="entry name" value="P-loop containing nucleotide triphosphate hydrolases"/>
    <property type="match status" value="1"/>
</dbReference>
<feature type="repeat" description="TPR" evidence="1">
    <location>
        <begin position="459"/>
        <end position="492"/>
    </location>
</feature>
<proteinExistence type="predicted"/>
<gene>
    <name evidence="2" type="ORF">ACFPCV_37450</name>
</gene>
<dbReference type="InterPro" id="IPR019734">
    <property type="entry name" value="TPR_rpt"/>
</dbReference>
<keyword evidence="1" id="KW-0802">TPR repeat</keyword>